<comment type="similarity">
    <text evidence="2">Belongs to the DoxX family.</text>
</comment>
<evidence type="ECO:0000256" key="2">
    <source>
        <dbReference type="ARBA" id="ARBA00006679"/>
    </source>
</evidence>
<name>A0A7M1T2N2_9FLAO</name>
<dbReference type="GO" id="GO:0005886">
    <property type="term" value="C:plasma membrane"/>
    <property type="evidence" value="ECO:0007669"/>
    <property type="project" value="UniProtKB-SubCell"/>
</dbReference>
<dbReference type="InterPro" id="IPR032808">
    <property type="entry name" value="DoxX"/>
</dbReference>
<keyword evidence="4 7" id="KW-0812">Transmembrane</keyword>
<accession>A0A7M1T2N2</accession>
<comment type="subcellular location">
    <subcellularLocation>
        <location evidence="1">Cell membrane</location>
        <topology evidence="1">Multi-pass membrane protein</topology>
    </subcellularLocation>
</comment>
<evidence type="ECO:0000256" key="6">
    <source>
        <dbReference type="ARBA" id="ARBA00023136"/>
    </source>
</evidence>
<evidence type="ECO:0000313" key="8">
    <source>
        <dbReference type="EMBL" id="QOR74075.1"/>
    </source>
</evidence>
<feature type="transmembrane region" description="Helical" evidence="7">
    <location>
        <begin position="73"/>
        <end position="90"/>
    </location>
</feature>
<dbReference type="PANTHER" id="PTHR33452">
    <property type="entry name" value="OXIDOREDUCTASE CATD-RELATED"/>
    <property type="match status" value="1"/>
</dbReference>
<protein>
    <submittedName>
        <fullName evidence="8">DoxX family protein</fullName>
    </submittedName>
</protein>
<evidence type="ECO:0000256" key="7">
    <source>
        <dbReference type="SAM" id="Phobius"/>
    </source>
</evidence>
<dbReference type="PANTHER" id="PTHR33452:SF1">
    <property type="entry name" value="INNER MEMBRANE PROTEIN YPHA-RELATED"/>
    <property type="match status" value="1"/>
</dbReference>
<dbReference type="InterPro" id="IPR051907">
    <property type="entry name" value="DoxX-like_oxidoreductase"/>
</dbReference>
<dbReference type="KEGG" id="civ:IMZ16_01100"/>
<dbReference type="Proteomes" id="UP000593605">
    <property type="component" value="Chromosome"/>
</dbReference>
<dbReference type="AlphaFoldDB" id="A0A7M1T2N2"/>
<evidence type="ECO:0000256" key="5">
    <source>
        <dbReference type="ARBA" id="ARBA00022989"/>
    </source>
</evidence>
<sequence length="135" mass="14350">MSFLKNNDLGIMILRVALGILMLFHGVAKIRFGTGFVEGVFEQHGLPGALAYLAYLGEVLAPLLLIIGWRTRIAAALVAGTMVVAVLTAMQDKIATVTEVGAWGLEVPALFFFGALALVFTGGGRYAVSTHNGWD</sequence>
<gene>
    <name evidence="8" type="ORF">IMZ16_01100</name>
</gene>
<feature type="transmembrane region" description="Helical" evidence="7">
    <location>
        <begin position="44"/>
        <end position="66"/>
    </location>
</feature>
<proteinExistence type="inferred from homology"/>
<keyword evidence="5 7" id="KW-1133">Transmembrane helix</keyword>
<evidence type="ECO:0000256" key="1">
    <source>
        <dbReference type="ARBA" id="ARBA00004651"/>
    </source>
</evidence>
<keyword evidence="6 7" id="KW-0472">Membrane</keyword>
<reference evidence="8 9" key="1">
    <citation type="submission" date="2020-10" db="EMBL/GenBank/DDBJ databases">
        <title>Complete genome of Cruoricapor ignavus strain M1214 isolated from the blood culture of a febrile patient.</title>
        <authorList>
            <person name="Guglielmino C.J.D."/>
        </authorList>
    </citation>
    <scope>NUCLEOTIDE SEQUENCE [LARGE SCALE GENOMIC DNA]</scope>
    <source>
        <strain evidence="8 9">M1214</strain>
    </source>
</reference>
<feature type="transmembrane region" description="Helical" evidence="7">
    <location>
        <begin position="12"/>
        <end position="32"/>
    </location>
</feature>
<evidence type="ECO:0000256" key="4">
    <source>
        <dbReference type="ARBA" id="ARBA00022692"/>
    </source>
</evidence>
<keyword evidence="3" id="KW-1003">Cell membrane</keyword>
<evidence type="ECO:0000313" key="9">
    <source>
        <dbReference type="Proteomes" id="UP000593605"/>
    </source>
</evidence>
<organism evidence="8 9">
    <name type="scientific">Cruoricaptor ignavus</name>
    <dbReference type="NCBI Taxonomy" id="1118202"/>
    <lineage>
        <taxon>Bacteria</taxon>
        <taxon>Pseudomonadati</taxon>
        <taxon>Bacteroidota</taxon>
        <taxon>Flavobacteriia</taxon>
        <taxon>Flavobacteriales</taxon>
        <taxon>Weeksellaceae</taxon>
        <taxon>Cruoricaptor</taxon>
    </lineage>
</organism>
<evidence type="ECO:0000256" key="3">
    <source>
        <dbReference type="ARBA" id="ARBA00022475"/>
    </source>
</evidence>
<dbReference type="EMBL" id="CP063145">
    <property type="protein sequence ID" value="QOR74075.1"/>
    <property type="molecule type" value="Genomic_DNA"/>
</dbReference>
<feature type="transmembrane region" description="Helical" evidence="7">
    <location>
        <begin position="110"/>
        <end position="128"/>
    </location>
</feature>
<dbReference type="Pfam" id="PF07681">
    <property type="entry name" value="DoxX"/>
    <property type="match status" value="1"/>
</dbReference>